<dbReference type="Gene3D" id="2.160.20.80">
    <property type="entry name" value="E3 ubiquitin-protein ligase SopA"/>
    <property type="match status" value="1"/>
</dbReference>
<organism evidence="3 4">
    <name type="scientific">Amycolatopsis plumensis</name>
    <dbReference type="NCBI Taxonomy" id="236508"/>
    <lineage>
        <taxon>Bacteria</taxon>
        <taxon>Bacillati</taxon>
        <taxon>Actinomycetota</taxon>
        <taxon>Actinomycetes</taxon>
        <taxon>Pseudonocardiales</taxon>
        <taxon>Pseudonocardiaceae</taxon>
        <taxon>Amycolatopsis</taxon>
    </lineage>
</organism>
<sequence length="538" mass="56474">MTDNAPPPASTTDVPTPSLPVAPVRAVRLRELSPKTMWLTAAVIAVLTAGAVVVLWWPATAGLNGAELVTARLDALKIGLSIGVGSGGVVALYLAWRRQHSTEADLDNRERSLAHQQEVAAATIAHQDRIARATEHDAAERRLTELYLKAVEQLGSPQAAVRHGGLYALERVAQDNPTQRQTVADVICAYLRNPFTPPPDTGRPRPLGIRRPLLRSTTAHHTPAPPLGTGHTREDRQQEREVRLTAQRVLHRHLQPGEDQPRDTFWADIDLDLTGATLIAFTLSGCRVRTATFHGATFTGDAGFDGATFTGDAGFDGATFTGDAGFDGATFTGDAGFDGATFTGDAGFDGATFTGDAGFDGATFTGDAGFDGATFTGHTRFVRATIAGRARFDGATFTGDARFGWASFGGYAGFVRAAFDGSAGFGETTFTGNARFVGTTFADHALFVRATFSGHAEFAGAFFASHSGFAGTTFASSAGFDGANFAGHAGFAGATFTGAARFAGTTFSSYVIFAGTTFSSDTMFDGATHRGLAFDPVE</sequence>
<evidence type="ECO:0000256" key="1">
    <source>
        <dbReference type="SAM" id="MobiDB-lite"/>
    </source>
</evidence>
<comment type="caution">
    <text evidence="3">The sequence shown here is derived from an EMBL/GenBank/DDBJ whole genome shotgun (WGS) entry which is preliminary data.</text>
</comment>
<feature type="transmembrane region" description="Helical" evidence="2">
    <location>
        <begin position="38"/>
        <end position="58"/>
    </location>
</feature>
<reference evidence="3 4" key="1">
    <citation type="submission" date="2024-09" db="EMBL/GenBank/DDBJ databases">
        <authorList>
            <person name="Sun Q."/>
            <person name="Mori K."/>
        </authorList>
    </citation>
    <scope>NUCLEOTIDE SEQUENCE [LARGE SCALE GENOMIC DNA]</scope>
    <source>
        <strain evidence="3 4">JCM 13852</strain>
    </source>
</reference>
<accession>A0ABV5U6N3</accession>
<keyword evidence="2" id="KW-0472">Membrane</keyword>
<keyword evidence="2" id="KW-1133">Transmembrane helix</keyword>
<gene>
    <name evidence="3" type="ORF">ACFFTO_17710</name>
</gene>
<dbReference type="Proteomes" id="UP001589535">
    <property type="component" value="Unassembled WGS sequence"/>
</dbReference>
<evidence type="ECO:0000313" key="3">
    <source>
        <dbReference type="EMBL" id="MFB9686035.1"/>
    </source>
</evidence>
<dbReference type="InterPro" id="IPR001646">
    <property type="entry name" value="5peptide_repeat"/>
</dbReference>
<keyword evidence="4" id="KW-1185">Reference proteome</keyword>
<dbReference type="EMBL" id="JBHMBK010000012">
    <property type="protein sequence ID" value="MFB9686035.1"/>
    <property type="molecule type" value="Genomic_DNA"/>
</dbReference>
<evidence type="ECO:0000256" key="2">
    <source>
        <dbReference type="SAM" id="Phobius"/>
    </source>
</evidence>
<dbReference type="RefSeq" id="WP_378194558.1">
    <property type="nucleotide sequence ID" value="NZ_JBHMBK010000012.1"/>
</dbReference>
<feature type="transmembrane region" description="Helical" evidence="2">
    <location>
        <begin position="78"/>
        <end position="96"/>
    </location>
</feature>
<evidence type="ECO:0000313" key="4">
    <source>
        <dbReference type="Proteomes" id="UP001589535"/>
    </source>
</evidence>
<protein>
    <submittedName>
        <fullName evidence="3">Pentapeptide repeat-containing protein</fullName>
    </submittedName>
</protein>
<dbReference type="Pfam" id="PF13576">
    <property type="entry name" value="Pentapeptide_3"/>
    <property type="match status" value="2"/>
</dbReference>
<name>A0ABV5U6N3_9PSEU</name>
<feature type="region of interest" description="Disordered" evidence="1">
    <location>
        <begin position="214"/>
        <end position="237"/>
    </location>
</feature>
<keyword evidence="2" id="KW-0812">Transmembrane</keyword>
<proteinExistence type="predicted"/>